<dbReference type="PROSITE" id="PS51123">
    <property type="entry name" value="OMPA_2"/>
    <property type="match status" value="2"/>
</dbReference>
<dbReference type="PANTHER" id="PTHR30329">
    <property type="entry name" value="STATOR ELEMENT OF FLAGELLAR MOTOR COMPLEX"/>
    <property type="match status" value="1"/>
</dbReference>
<evidence type="ECO:0000256" key="5">
    <source>
        <dbReference type="SAM" id="MobiDB-lite"/>
    </source>
</evidence>
<comment type="subcellular location">
    <subcellularLocation>
        <location evidence="1">Cell outer membrane</location>
    </subcellularLocation>
</comment>
<reference evidence="7 8" key="1">
    <citation type="submission" date="2024-09" db="EMBL/GenBank/DDBJ databases">
        <authorList>
            <person name="Sun Q."/>
            <person name="Mori K."/>
        </authorList>
    </citation>
    <scope>NUCLEOTIDE SEQUENCE [LARGE SCALE GENOMIC DNA]</scope>
    <source>
        <strain evidence="7 8">CCM 7650</strain>
    </source>
</reference>
<evidence type="ECO:0000256" key="3">
    <source>
        <dbReference type="ARBA" id="ARBA00023237"/>
    </source>
</evidence>
<comment type="caution">
    <text evidence="7">The sequence shown here is derived from an EMBL/GenBank/DDBJ whole genome shotgun (WGS) entry which is preliminary data.</text>
</comment>
<sequence>MVLIMKTGYKILFLGLSAVMLLVFDSAAQSSLLRYADRQYSLGNYAEAADTYTEAYGRRGRYETARMAAQTYSIMGDYAKSFEWWGVTVSHEGSDRDDFVKYLRSAVQAGRMDSVGDILSGSGYTEADFPELDFAGMRSLMGQRANVKLVPVAGLNSEGSDMGVSFDGKGNVLFSSDRGPVGDTQRPAVRLDAKNSIYSSERSNFNERQYYRLYSRGEDGSLSVVVTDLEDVVQLNGPSVLADMGIVFYTAFEGRTKVKGMREVEIQPGIYYGRLDGEGKITESVAFPYNSDLEYGVMTPFVDGEAGRLYFSSDMPGGYGKYDIYYVEFDGDMNFGDPVNLGPGVNTAESDSHPSRIGDRFYFSSRGHLGLGGMDVFTADYVGGNISGVRNMGVPYNSERDDFAYAVSPEGRRYLTSDRPGGQGLDDIYTIEDLYKHLRASVVDCDGLLVRDAFEVELSELGKDERTATVRESDGRVGAVLDPVSDFVLKISRAGHFSVVDSTLSTKGMEGDTLSREYRLVAVPYRTPVYVDIVYYDLDRSEIRNDAAPALDKVAELMGRYGFMDLVVSSHTDSRASDAYNEALSQRRADAVRDYLSGYGIPGERVRLEWSGESELVNDCGDGVPCPEREHQMNRRSELVLEAFPDPDKAYALPEGIEDPCDLEDMLRGIQEEVNGLPVVYFDFDRSDIRPVHRKELERVGIMMGRLQDLRLYIEGHTDQRGSDAYNMALSERRAKSVMDYLVKRGVEASRMEHVWYGESRPVHDCSTGDCSGAQHQENRRTVLRTGR</sequence>
<dbReference type="SUPFAM" id="SSF82171">
    <property type="entry name" value="DPP6 N-terminal domain-like"/>
    <property type="match status" value="1"/>
</dbReference>
<dbReference type="InterPro" id="IPR036737">
    <property type="entry name" value="OmpA-like_sf"/>
</dbReference>
<dbReference type="PANTHER" id="PTHR30329:SF21">
    <property type="entry name" value="LIPOPROTEIN YIAD-RELATED"/>
    <property type="match status" value="1"/>
</dbReference>
<evidence type="ECO:0000256" key="1">
    <source>
        <dbReference type="ARBA" id="ARBA00004442"/>
    </source>
</evidence>
<dbReference type="CDD" id="cd07185">
    <property type="entry name" value="OmpA_C-like"/>
    <property type="match status" value="2"/>
</dbReference>
<keyword evidence="3" id="KW-0998">Cell outer membrane</keyword>
<evidence type="ECO:0000313" key="8">
    <source>
        <dbReference type="Proteomes" id="UP001589797"/>
    </source>
</evidence>
<proteinExistence type="predicted"/>
<dbReference type="Gene3D" id="3.30.1330.60">
    <property type="entry name" value="OmpA-like domain"/>
    <property type="match status" value="2"/>
</dbReference>
<evidence type="ECO:0000259" key="6">
    <source>
        <dbReference type="PROSITE" id="PS51123"/>
    </source>
</evidence>
<organism evidence="7 8">
    <name type="scientific">Fontibacter flavus</name>
    <dbReference type="NCBI Taxonomy" id="654838"/>
    <lineage>
        <taxon>Bacteria</taxon>
        <taxon>Pseudomonadati</taxon>
        <taxon>Bacteroidota</taxon>
        <taxon>Cytophagia</taxon>
        <taxon>Cytophagales</taxon>
        <taxon>Cyclobacteriaceae</taxon>
        <taxon>Fontibacter</taxon>
    </lineage>
</organism>
<dbReference type="InterPro" id="IPR006665">
    <property type="entry name" value="OmpA-like"/>
</dbReference>
<evidence type="ECO:0000256" key="2">
    <source>
        <dbReference type="ARBA" id="ARBA00023136"/>
    </source>
</evidence>
<dbReference type="SUPFAM" id="SSF103088">
    <property type="entry name" value="OmpA-like"/>
    <property type="match status" value="2"/>
</dbReference>
<name>A0ABV6FY31_9BACT</name>
<evidence type="ECO:0000256" key="4">
    <source>
        <dbReference type="PROSITE-ProRule" id="PRU00473"/>
    </source>
</evidence>
<dbReference type="Proteomes" id="UP001589797">
    <property type="component" value="Unassembled WGS sequence"/>
</dbReference>
<dbReference type="EMBL" id="JBHLWI010000064">
    <property type="protein sequence ID" value="MFC0264549.1"/>
    <property type="molecule type" value="Genomic_DNA"/>
</dbReference>
<keyword evidence="2 4" id="KW-0472">Membrane</keyword>
<feature type="domain" description="OmpA-like" evidence="6">
    <location>
        <begin position="669"/>
        <end position="788"/>
    </location>
</feature>
<gene>
    <name evidence="7" type="ORF">ACFFIP_17815</name>
</gene>
<accession>A0ABV6FY31</accession>
<dbReference type="PRINTS" id="PR01021">
    <property type="entry name" value="OMPADOMAIN"/>
</dbReference>
<feature type="domain" description="OmpA-like" evidence="6">
    <location>
        <begin position="523"/>
        <end position="645"/>
    </location>
</feature>
<feature type="region of interest" description="Disordered" evidence="5">
    <location>
        <begin position="768"/>
        <end position="788"/>
    </location>
</feature>
<evidence type="ECO:0000313" key="7">
    <source>
        <dbReference type="EMBL" id="MFC0264549.1"/>
    </source>
</evidence>
<dbReference type="InterPro" id="IPR006664">
    <property type="entry name" value="OMP_bac"/>
</dbReference>
<dbReference type="PROSITE" id="PS01068">
    <property type="entry name" value="OMPA_1"/>
    <property type="match status" value="1"/>
</dbReference>
<dbReference type="InterPro" id="IPR006690">
    <property type="entry name" value="OMPA-like_CS"/>
</dbReference>
<dbReference type="InterPro" id="IPR050330">
    <property type="entry name" value="Bact_OuterMem_StrucFunc"/>
</dbReference>
<keyword evidence="8" id="KW-1185">Reference proteome</keyword>
<dbReference type="RefSeq" id="WP_382389113.1">
    <property type="nucleotide sequence ID" value="NZ_JBHLWI010000064.1"/>
</dbReference>
<dbReference type="Pfam" id="PF00691">
    <property type="entry name" value="OmpA"/>
    <property type="match status" value="2"/>
</dbReference>
<protein>
    <submittedName>
        <fullName evidence="7">OmpA family protein</fullName>
    </submittedName>
</protein>